<keyword evidence="1" id="KW-0812">Transmembrane</keyword>
<organism evidence="2 3">
    <name type="scientific">Enemella dayhoffiae</name>
    <dbReference type="NCBI Taxonomy" id="2016507"/>
    <lineage>
        <taxon>Bacteria</taxon>
        <taxon>Bacillati</taxon>
        <taxon>Actinomycetota</taxon>
        <taxon>Actinomycetes</taxon>
        <taxon>Propionibacteriales</taxon>
        <taxon>Propionibacteriaceae</taxon>
        <taxon>Enemella</taxon>
    </lineage>
</organism>
<dbReference type="OrthoDB" id="5396526at2"/>
<dbReference type="NCBIfam" id="TIGR03987">
    <property type="entry name" value="HsmA family protein"/>
    <property type="match status" value="1"/>
</dbReference>
<evidence type="ECO:0000313" key="3">
    <source>
        <dbReference type="Proteomes" id="UP000216311"/>
    </source>
</evidence>
<dbReference type="EMBL" id="NMVQ01000001">
    <property type="protein sequence ID" value="OYO25298.1"/>
    <property type="molecule type" value="Genomic_DNA"/>
</dbReference>
<accession>A0A255HBD1</accession>
<dbReference type="InterPro" id="IPR023813">
    <property type="entry name" value="HsmA-like"/>
</dbReference>
<dbReference type="AlphaFoldDB" id="A0A255HBD1"/>
<keyword evidence="1" id="KW-1133">Transmembrane helix</keyword>
<protein>
    <submittedName>
        <fullName evidence="2">TIGR03987 family protein</fullName>
    </submittedName>
</protein>
<reference evidence="2 3" key="1">
    <citation type="submission" date="2017-07" db="EMBL/GenBank/DDBJ databases">
        <title>Draft whole genome sequences of clinical Proprionibacteriaceae strains.</title>
        <authorList>
            <person name="Bernier A.-M."/>
            <person name="Bernard K."/>
            <person name="Domingo M.-C."/>
        </authorList>
    </citation>
    <scope>NUCLEOTIDE SEQUENCE [LARGE SCALE GENOMIC DNA]</scope>
    <source>
        <strain evidence="2 3">NML 130396</strain>
    </source>
</reference>
<keyword evidence="3" id="KW-1185">Reference proteome</keyword>
<dbReference type="Proteomes" id="UP000216311">
    <property type="component" value="Unassembled WGS sequence"/>
</dbReference>
<evidence type="ECO:0000256" key="1">
    <source>
        <dbReference type="SAM" id="Phobius"/>
    </source>
</evidence>
<gene>
    <name evidence="2" type="ORF">CGZ93_02330</name>
</gene>
<dbReference type="RefSeq" id="WP_094362508.1">
    <property type="nucleotide sequence ID" value="NZ_NMVQ01000001.1"/>
</dbReference>
<name>A0A255HBD1_9ACTN</name>
<evidence type="ECO:0000313" key="2">
    <source>
        <dbReference type="EMBL" id="OYO25298.1"/>
    </source>
</evidence>
<feature type="transmembrane region" description="Helical" evidence="1">
    <location>
        <begin position="104"/>
        <end position="126"/>
    </location>
</feature>
<feature type="transmembrane region" description="Helical" evidence="1">
    <location>
        <begin position="68"/>
        <end position="92"/>
    </location>
</feature>
<keyword evidence="1" id="KW-0472">Membrane</keyword>
<comment type="caution">
    <text evidence="2">The sequence shown here is derived from an EMBL/GenBank/DDBJ whole genome shotgun (WGS) entry which is preliminary data.</text>
</comment>
<proteinExistence type="predicted"/>
<sequence length="127" mass="13564">MLIAAIVLITAALIFYTTGVWAEHRAGTLRRWHVGAFAAGLACDAAGTALMSGLADLSTGTPGLLTRIMMITGGVALLLMVGHLAWAVVVLLRDRASERARFHRLSVVVWGIWLIPYFTGMAGSMIN</sequence>